<dbReference type="AlphaFoldDB" id="A0A2P8FXT4"/>
<sequence>MLTRIKNISRVLTKMLPVVLAAAILTNCTDNFDSLNTDATKISSVGSKEYPFMFAYALMTPTLSPDNFEVGEGTIASVYSQFLSQAAHSFPTDRYVIRQDWMPACWNPVYTAAAPQLKTIMAGTETQSSENALANIWWVWMFHRITDYFGPIPYSDAASGKRYVSYTPQDSIYYDFFKRLDAASTILKSHSGDKPFGNYDLVYNKNAAPAAAWMKFANTLRLRLALRISKVNPEMAKQQAEAAVAAGVITDIADDAYMPKSTTTYAEYNGLAVTAGWDDVRMSASMESILKGYGDPRLPIYFQPSVSTGTYEGVRNGLFTSEKIIDINSRLFNSNMGTRWATWVGSDWKTTYNVPQNILHAAEAYFLRAEGALNGWNMGGTAEDFYKKGIQASMAQWGVSDQVAIAKYIANTAVPIAPKDGMNSPAVNDYPVKWSGSESMQRKQIAQQKWLALFPDGMEGWAEVRRTGLPKLYPIVHSENPDLPEGTFIRRMPFLDTEKQTNAAEVEKAVKMLGGPDNAATPLWWDKN</sequence>
<dbReference type="EMBL" id="PYAS01000009">
    <property type="protein sequence ID" value="PSL26529.1"/>
    <property type="molecule type" value="Genomic_DNA"/>
</dbReference>
<dbReference type="Proteomes" id="UP000241964">
    <property type="component" value="Unassembled WGS sequence"/>
</dbReference>
<dbReference type="Gene3D" id="1.25.40.390">
    <property type="match status" value="1"/>
</dbReference>
<accession>A0A2P8FXT4</accession>
<protein>
    <submittedName>
        <fullName evidence="2">SusD/RagB-like outer membrane lipoprotein</fullName>
    </submittedName>
</protein>
<dbReference type="Pfam" id="PF12741">
    <property type="entry name" value="SusD-like"/>
    <property type="match status" value="1"/>
</dbReference>
<name>A0A2P8FXT4_9BACT</name>
<evidence type="ECO:0000313" key="3">
    <source>
        <dbReference type="Proteomes" id="UP000241964"/>
    </source>
</evidence>
<gene>
    <name evidence="2" type="ORF">CLV60_10920</name>
</gene>
<keyword evidence="1" id="KW-0732">Signal</keyword>
<comment type="caution">
    <text evidence="2">The sequence shown here is derived from an EMBL/GenBank/DDBJ whole genome shotgun (WGS) entry which is preliminary data.</text>
</comment>
<dbReference type="InterPro" id="IPR024302">
    <property type="entry name" value="SusD-like"/>
</dbReference>
<keyword evidence="2" id="KW-0449">Lipoprotein</keyword>
<feature type="chain" id="PRO_5015119954" evidence="1">
    <location>
        <begin position="22"/>
        <end position="528"/>
    </location>
</feature>
<proteinExistence type="predicted"/>
<keyword evidence="3" id="KW-1185">Reference proteome</keyword>
<evidence type="ECO:0000256" key="1">
    <source>
        <dbReference type="SAM" id="SignalP"/>
    </source>
</evidence>
<evidence type="ECO:0000313" key="2">
    <source>
        <dbReference type="EMBL" id="PSL26529.1"/>
    </source>
</evidence>
<organism evidence="2 3">
    <name type="scientific">Dyadobacter jiangsuensis</name>
    <dbReference type="NCBI Taxonomy" id="1591085"/>
    <lineage>
        <taxon>Bacteria</taxon>
        <taxon>Pseudomonadati</taxon>
        <taxon>Bacteroidota</taxon>
        <taxon>Cytophagia</taxon>
        <taxon>Cytophagales</taxon>
        <taxon>Spirosomataceae</taxon>
        <taxon>Dyadobacter</taxon>
    </lineage>
</organism>
<dbReference type="SUPFAM" id="SSF48452">
    <property type="entry name" value="TPR-like"/>
    <property type="match status" value="1"/>
</dbReference>
<reference evidence="2 3" key="1">
    <citation type="submission" date="2018-03" db="EMBL/GenBank/DDBJ databases">
        <title>Genomic Encyclopedia of Archaeal and Bacterial Type Strains, Phase II (KMG-II): from individual species to whole genera.</title>
        <authorList>
            <person name="Goeker M."/>
        </authorList>
    </citation>
    <scope>NUCLEOTIDE SEQUENCE [LARGE SCALE GENOMIC DNA]</scope>
    <source>
        <strain evidence="2 3">DSM 29057</strain>
    </source>
</reference>
<dbReference type="RefSeq" id="WP_211302254.1">
    <property type="nucleotide sequence ID" value="NZ_PYAS01000009.1"/>
</dbReference>
<dbReference type="InterPro" id="IPR011990">
    <property type="entry name" value="TPR-like_helical_dom_sf"/>
</dbReference>
<feature type="signal peptide" evidence="1">
    <location>
        <begin position="1"/>
        <end position="21"/>
    </location>
</feature>